<dbReference type="Pfam" id="PF00126">
    <property type="entry name" value="HTH_1"/>
    <property type="match status" value="1"/>
</dbReference>
<dbReference type="Proteomes" id="UP000674938">
    <property type="component" value="Unassembled WGS sequence"/>
</dbReference>
<reference evidence="6" key="1">
    <citation type="submission" date="2020-12" db="EMBL/GenBank/DDBJ databases">
        <title>Vagococcus allomyrinae sp. nov. and Enterococcus lavae sp. nov., isolated from the larvae of Allomyrina dichotoma.</title>
        <authorList>
            <person name="Lee S.D."/>
        </authorList>
    </citation>
    <scope>NUCLEOTIDE SEQUENCE</scope>
    <source>
        <strain evidence="6">BWB3-3</strain>
    </source>
</reference>
<keyword evidence="4" id="KW-0804">Transcription</keyword>
<keyword evidence="7" id="KW-1185">Reference proteome</keyword>
<dbReference type="SUPFAM" id="SSF53850">
    <property type="entry name" value="Periplasmic binding protein-like II"/>
    <property type="match status" value="1"/>
</dbReference>
<evidence type="ECO:0000256" key="4">
    <source>
        <dbReference type="ARBA" id="ARBA00023163"/>
    </source>
</evidence>
<sequence length="317" mass="36662">MKEHPSKLISSRAFAYFLQLAETLNYTKTAQLLGITQPALTQQIKKLEGKLEANLFYTVGKQLHLTKAGLIMKETVESIYDVLLEATERIHDENSSTRGKITIGISASVEDKVFTKFITEYFKEYSGIAVTLFMVGRKEVWEFLEKNRIDIAILYLPTGVLLKHKDFASRNIIHDELLFLHHHEELSEKTSITFNEALAFPWVSYPKSYFVSQVIQAAFEKRGLTLPESVAHFTKPDQMFRFSNETGINTALPRSFFQAHQGEGILRAIPFEPPIQLELAFVYRKEKIDVPRIKHFFDKFDQYVNNENYISRLKNKE</sequence>
<dbReference type="GO" id="GO:0003700">
    <property type="term" value="F:DNA-binding transcription factor activity"/>
    <property type="evidence" value="ECO:0007669"/>
    <property type="project" value="InterPro"/>
</dbReference>
<dbReference type="RefSeq" id="WP_209527990.1">
    <property type="nucleotide sequence ID" value="NZ_JAEEGA010000007.1"/>
</dbReference>
<dbReference type="GO" id="GO:0000976">
    <property type="term" value="F:transcription cis-regulatory region binding"/>
    <property type="evidence" value="ECO:0007669"/>
    <property type="project" value="TreeGrafter"/>
</dbReference>
<evidence type="ECO:0000256" key="2">
    <source>
        <dbReference type="ARBA" id="ARBA00023015"/>
    </source>
</evidence>
<name>A0A940SS95_9ENTE</name>
<dbReference type="InterPro" id="IPR005119">
    <property type="entry name" value="LysR_subst-bd"/>
</dbReference>
<dbReference type="Gene3D" id="3.40.190.290">
    <property type="match status" value="1"/>
</dbReference>
<dbReference type="PRINTS" id="PR00039">
    <property type="entry name" value="HTHLYSR"/>
</dbReference>
<dbReference type="InterPro" id="IPR036390">
    <property type="entry name" value="WH_DNA-bd_sf"/>
</dbReference>
<evidence type="ECO:0000313" key="7">
    <source>
        <dbReference type="Proteomes" id="UP000674938"/>
    </source>
</evidence>
<comment type="similarity">
    <text evidence="1">Belongs to the LysR transcriptional regulatory family.</text>
</comment>
<dbReference type="PANTHER" id="PTHR30126">
    <property type="entry name" value="HTH-TYPE TRANSCRIPTIONAL REGULATOR"/>
    <property type="match status" value="1"/>
</dbReference>
<dbReference type="Gene3D" id="1.10.10.10">
    <property type="entry name" value="Winged helix-like DNA-binding domain superfamily/Winged helix DNA-binding domain"/>
    <property type="match status" value="1"/>
</dbReference>
<evidence type="ECO:0000256" key="1">
    <source>
        <dbReference type="ARBA" id="ARBA00009437"/>
    </source>
</evidence>
<dbReference type="SUPFAM" id="SSF46785">
    <property type="entry name" value="Winged helix' DNA-binding domain"/>
    <property type="match status" value="1"/>
</dbReference>
<organism evidence="6 7">
    <name type="scientific">Vagococcus allomyrinae</name>
    <dbReference type="NCBI Taxonomy" id="2794353"/>
    <lineage>
        <taxon>Bacteria</taxon>
        <taxon>Bacillati</taxon>
        <taxon>Bacillota</taxon>
        <taxon>Bacilli</taxon>
        <taxon>Lactobacillales</taxon>
        <taxon>Enterococcaceae</taxon>
        <taxon>Vagococcus</taxon>
    </lineage>
</organism>
<dbReference type="PANTHER" id="PTHR30126:SF40">
    <property type="entry name" value="HTH-TYPE TRANSCRIPTIONAL REGULATOR GLTR"/>
    <property type="match status" value="1"/>
</dbReference>
<evidence type="ECO:0000313" key="6">
    <source>
        <dbReference type="EMBL" id="MBP1041682.1"/>
    </source>
</evidence>
<dbReference type="InterPro" id="IPR000847">
    <property type="entry name" value="LysR_HTH_N"/>
</dbReference>
<feature type="domain" description="HTH lysR-type" evidence="5">
    <location>
        <begin position="9"/>
        <end position="66"/>
    </location>
</feature>
<dbReference type="CDD" id="cd05466">
    <property type="entry name" value="PBP2_LTTR_substrate"/>
    <property type="match status" value="1"/>
</dbReference>
<keyword evidence="3" id="KW-0238">DNA-binding</keyword>
<proteinExistence type="inferred from homology"/>
<evidence type="ECO:0000256" key="3">
    <source>
        <dbReference type="ARBA" id="ARBA00023125"/>
    </source>
</evidence>
<dbReference type="EMBL" id="JAEEGA010000007">
    <property type="protein sequence ID" value="MBP1041682.1"/>
    <property type="molecule type" value="Genomic_DNA"/>
</dbReference>
<dbReference type="PROSITE" id="PS50931">
    <property type="entry name" value="HTH_LYSR"/>
    <property type="match status" value="1"/>
</dbReference>
<comment type="caution">
    <text evidence="6">The sequence shown here is derived from an EMBL/GenBank/DDBJ whole genome shotgun (WGS) entry which is preliminary data.</text>
</comment>
<accession>A0A940SS95</accession>
<gene>
    <name evidence="6" type="ORF">I6N95_11750</name>
</gene>
<dbReference type="InterPro" id="IPR036388">
    <property type="entry name" value="WH-like_DNA-bd_sf"/>
</dbReference>
<protein>
    <submittedName>
        <fullName evidence="6">LysR family transcriptional regulator</fullName>
    </submittedName>
</protein>
<dbReference type="Pfam" id="PF03466">
    <property type="entry name" value="LysR_substrate"/>
    <property type="match status" value="1"/>
</dbReference>
<evidence type="ECO:0000259" key="5">
    <source>
        <dbReference type="PROSITE" id="PS50931"/>
    </source>
</evidence>
<keyword evidence="2" id="KW-0805">Transcription regulation</keyword>
<dbReference type="AlphaFoldDB" id="A0A940SS95"/>